<sequence length="35" mass="3816">VNDVEGACVGFRVATDRITNQDYPIICQIVCDGQC</sequence>
<comment type="caution">
    <text evidence="1">The sequence shown here is derived from an EMBL/GenBank/DDBJ whole genome shotgun (WGS) entry which is preliminary data.</text>
</comment>
<organism evidence="1">
    <name type="scientific">marine sediment metagenome</name>
    <dbReference type="NCBI Taxonomy" id="412755"/>
    <lineage>
        <taxon>unclassified sequences</taxon>
        <taxon>metagenomes</taxon>
        <taxon>ecological metagenomes</taxon>
    </lineage>
</organism>
<protein>
    <submittedName>
        <fullName evidence="1">Uncharacterized protein</fullName>
    </submittedName>
</protein>
<dbReference type="AlphaFoldDB" id="X1LMJ9"/>
<name>X1LMJ9_9ZZZZ</name>
<gene>
    <name evidence="1" type="ORF">S06H3_29359</name>
</gene>
<proteinExistence type="predicted"/>
<evidence type="ECO:0000313" key="1">
    <source>
        <dbReference type="EMBL" id="GAI20587.1"/>
    </source>
</evidence>
<dbReference type="EMBL" id="BARV01017196">
    <property type="protein sequence ID" value="GAI20587.1"/>
    <property type="molecule type" value="Genomic_DNA"/>
</dbReference>
<feature type="non-terminal residue" evidence="1">
    <location>
        <position position="1"/>
    </location>
</feature>
<accession>X1LMJ9</accession>
<reference evidence="1" key="1">
    <citation type="journal article" date="2014" name="Front. Microbiol.">
        <title>High frequency of phylogenetically diverse reductive dehalogenase-homologous genes in deep subseafloor sedimentary metagenomes.</title>
        <authorList>
            <person name="Kawai M."/>
            <person name="Futagami T."/>
            <person name="Toyoda A."/>
            <person name="Takaki Y."/>
            <person name="Nishi S."/>
            <person name="Hori S."/>
            <person name="Arai W."/>
            <person name="Tsubouchi T."/>
            <person name="Morono Y."/>
            <person name="Uchiyama I."/>
            <person name="Ito T."/>
            <person name="Fujiyama A."/>
            <person name="Inagaki F."/>
            <person name="Takami H."/>
        </authorList>
    </citation>
    <scope>NUCLEOTIDE SEQUENCE</scope>
    <source>
        <strain evidence="1">Expedition CK06-06</strain>
    </source>
</reference>